<name>A0AA35WTY4_GEOBA</name>
<feature type="domain" description="Death" evidence="6">
    <location>
        <begin position="23"/>
        <end position="92"/>
    </location>
</feature>
<dbReference type="GO" id="GO:0007165">
    <property type="term" value="P:signal transduction"/>
    <property type="evidence" value="ECO:0007669"/>
    <property type="project" value="InterPro"/>
</dbReference>
<dbReference type="PRINTS" id="PR01415">
    <property type="entry name" value="ANKYRIN"/>
</dbReference>
<feature type="repeat" description="ANK" evidence="3">
    <location>
        <begin position="507"/>
        <end position="539"/>
    </location>
</feature>
<feature type="region of interest" description="Disordered" evidence="5">
    <location>
        <begin position="101"/>
        <end position="128"/>
    </location>
</feature>
<evidence type="ECO:0000256" key="3">
    <source>
        <dbReference type="PROSITE-ProRule" id="PRU00023"/>
    </source>
</evidence>
<feature type="repeat" description="ANK" evidence="3">
    <location>
        <begin position="633"/>
        <end position="665"/>
    </location>
</feature>
<dbReference type="SUPFAM" id="SSF47986">
    <property type="entry name" value="DEATH domain"/>
    <property type="match status" value="1"/>
</dbReference>
<keyword evidence="7" id="KW-0418">Kinase</keyword>
<dbReference type="CDD" id="cd01670">
    <property type="entry name" value="Death"/>
    <property type="match status" value="1"/>
</dbReference>
<dbReference type="EMBL" id="CASHTH010002615">
    <property type="protein sequence ID" value="CAI8032664.1"/>
    <property type="molecule type" value="Genomic_DNA"/>
</dbReference>
<dbReference type="InterPro" id="IPR002110">
    <property type="entry name" value="Ankyrin_rpt"/>
</dbReference>
<feature type="repeat" description="ANK" evidence="3">
    <location>
        <begin position="441"/>
        <end position="473"/>
    </location>
</feature>
<feature type="non-terminal residue" evidence="7">
    <location>
        <position position="1"/>
    </location>
</feature>
<dbReference type="PROSITE" id="PS50088">
    <property type="entry name" value="ANK_REPEAT"/>
    <property type="match status" value="7"/>
</dbReference>
<dbReference type="Proteomes" id="UP001174909">
    <property type="component" value="Unassembled WGS sequence"/>
</dbReference>
<dbReference type="InterPro" id="IPR000488">
    <property type="entry name" value="Death_dom"/>
</dbReference>
<dbReference type="Pfam" id="PF12796">
    <property type="entry name" value="Ank_2"/>
    <property type="match status" value="3"/>
</dbReference>
<dbReference type="PROSITE" id="PS50297">
    <property type="entry name" value="ANK_REP_REGION"/>
    <property type="match status" value="4"/>
</dbReference>
<evidence type="ECO:0000256" key="4">
    <source>
        <dbReference type="SAM" id="Coils"/>
    </source>
</evidence>
<keyword evidence="8" id="KW-1185">Reference proteome</keyword>
<evidence type="ECO:0000256" key="1">
    <source>
        <dbReference type="ARBA" id="ARBA00022737"/>
    </source>
</evidence>
<keyword evidence="4" id="KW-0175">Coiled coil</keyword>
<feature type="repeat" description="ANK" evidence="3">
    <location>
        <begin position="473"/>
        <end position="506"/>
    </location>
</feature>
<evidence type="ECO:0000259" key="6">
    <source>
        <dbReference type="PROSITE" id="PS50017"/>
    </source>
</evidence>
<evidence type="ECO:0000313" key="8">
    <source>
        <dbReference type="Proteomes" id="UP001174909"/>
    </source>
</evidence>
<reference evidence="7" key="1">
    <citation type="submission" date="2023-03" db="EMBL/GenBank/DDBJ databases">
        <authorList>
            <person name="Steffen K."/>
            <person name="Cardenas P."/>
        </authorList>
    </citation>
    <scope>NUCLEOTIDE SEQUENCE</scope>
</reference>
<feature type="coiled-coil region" evidence="4">
    <location>
        <begin position="821"/>
        <end position="862"/>
    </location>
</feature>
<evidence type="ECO:0000256" key="2">
    <source>
        <dbReference type="ARBA" id="ARBA00023043"/>
    </source>
</evidence>
<feature type="repeat" description="ANK" evidence="3">
    <location>
        <begin position="408"/>
        <end position="440"/>
    </location>
</feature>
<dbReference type="PANTHER" id="PTHR24198">
    <property type="entry name" value="ANKYRIN REPEAT AND PROTEIN KINASE DOMAIN-CONTAINING PROTEIN"/>
    <property type="match status" value="1"/>
</dbReference>
<dbReference type="PANTHER" id="PTHR24198:SF165">
    <property type="entry name" value="ANKYRIN REPEAT-CONTAINING PROTEIN-RELATED"/>
    <property type="match status" value="1"/>
</dbReference>
<evidence type="ECO:0000313" key="7">
    <source>
        <dbReference type="EMBL" id="CAI8032664.1"/>
    </source>
</evidence>
<feature type="compositionally biased region" description="Low complexity" evidence="5">
    <location>
        <begin position="245"/>
        <end position="266"/>
    </location>
</feature>
<protein>
    <submittedName>
        <fullName evidence="7">Kinase D-interacting substrate of 220 kDa B</fullName>
    </submittedName>
</protein>
<feature type="region of interest" description="Disordered" evidence="5">
    <location>
        <begin position="747"/>
        <end position="784"/>
    </location>
</feature>
<dbReference type="GO" id="GO:0016301">
    <property type="term" value="F:kinase activity"/>
    <property type="evidence" value="ECO:0007669"/>
    <property type="project" value="UniProtKB-KW"/>
</dbReference>
<accession>A0AA35WTY4</accession>
<dbReference type="Gene3D" id="1.10.533.10">
    <property type="entry name" value="Death Domain, Fas"/>
    <property type="match status" value="2"/>
</dbReference>
<sequence length="1656" mass="186267">MAAVITGRDQALVERHLRSVAPSWFEIGIRLHLSVSVLETIDMEYGSAEEKLSAVVREWLRVAGREANWKPLIQVLRSSGHSTLASKLEAQYSSTTATVLDRGNGQSSKLGLQRSSSTTAPVKGNGGRPKLAQLVPIPLSSSQCRELAEHLNFSESDVVNIEIKSHGNENKLKRALFKAWLDREEEASWSHVLEALDRVSSSLKDKVMDTYLGDQQLRLKSSTTEHVVDEKDSPQSSGPRPVTMPLATTTRTSPLRSSSSSYHSASNYDEPEDHSTLPPYHANAEPPVPRTLVKTVRRKETPSSFSSSHGSSRSSKGGYNPRNSSDVPGELTSRHHLTSLRTPTTGSPRSTLATAGSETATSSGRASPDEALVQEFLEGVKAWKIEAVERVLVQDRGVDVDMVVKEKDRRSALMLASVADHPPMVRVLLKHKASTQAKDKNGFTALYLACSHGNYEIMKLLVEHFADVNARANDATPMLLVPAQKGFSMVTQYLLENGANPNLADKDGITPLMAASKKGQRDVVKVLLANGADVTIVSVRTSRTALQEAIDNDHKEIVPLLIEATKKAKEKNQKLFTCKSAEEARELVKDNAKVDERRGDQATPLIVQVQSGNEEVVKELLGLGANIDLQDDEGESALMKACAEGNYSMVHIIVSHRAILDLKSKGGDTAVVYAVRGNHMAIVRELLLSGADPTIRNKNGQTALELAEELESKVMVEEIKKHTAIADSKDPFINLLSGYLEKVTMKPTTVTNGGSKEPSVCGSDSSHQKSAEGPEDEESPLTDQLNKAWKRIADLETRVHDLTLQSTIEITDDTDLSFYDKKRLEAEYRKLKELKHKAEQYAVEAKQTAQRLSAENFKLKEDLSREQHFNELERKNFLRDMEAKMGQRRGEEEREEAKKEVVQQTIHARAQQLATTMIASHSELNVEINYEMIKDLILNQTVRANLALFIVAGLPFSGKSTVLKKLLNSSAQTSTQEMHGLTELEAAILRHEVRNISLWSVFQHQQLLLVTISLLKLAFQKNAFPKFPASPAASSKVFGEPDIDRCFSKIFRDLPVDMMNNEETRWMLTTGDVSFVTAWDIGMNKAVFDVMVMIAPDCDSAVLLDFFSLNLDADTIDEIPNLGDKCYKGRYNSSRNDAEQLLRLRTKLEYLYYPMFVLANRPCVLVATHDGLPEVRVREKSEHVLRKIEMQFLSRDCSHLPLPHLLPVKYEKKEDIWALRSILEKTISTSPPFYVQLPMKWVFLRTYLGYTRKMYIPLPELKAVAKHLHITNGEVMDFLKQFAKCGSVIHVMGLCPECSDEFVILRVAEFLKDVEKLYYIQENTDIRVELRERARLGYISRELADELWVKSSSHPPQRSGFFIHALRRMGILTALKQRPGEKAPQEEYFMPRMRPKACNDPPVQSSLFLTHGTVFPFPLQSEFLTHFNEVLDSHFLFDPRECLNTLHFKTLEGDRDLTFRFMNSYMEVHGTGFSMKLRGIIKTACIEVMAAIKRQRPKLNLKYSLAALCPNWSQGDEKPHFAKFRVQEDVDDIFCYRCLSMVKVGEESKEWIKATYSGPKSPVQSEADTIPKSELLRMAETLSTLNFEDLVVLSKLLGFTELQVRERLRHTSRGKLTLELLLEFSDRTTCHVRRRLGQVLLNNGHWREALKIYPQG</sequence>
<dbReference type="PROSITE" id="PS50017">
    <property type="entry name" value="DEATH_DOMAIN"/>
    <property type="match status" value="2"/>
</dbReference>
<keyword evidence="7" id="KW-0808">Transferase</keyword>
<dbReference type="InterPro" id="IPR011029">
    <property type="entry name" value="DEATH-like_dom_sf"/>
</dbReference>
<dbReference type="InterPro" id="IPR036770">
    <property type="entry name" value="Ankyrin_rpt-contain_sf"/>
</dbReference>
<dbReference type="SMART" id="SM00248">
    <property type="entry name" value="ANK"/>
    <property type="match status" value="9"/>
</dbReference>
<feature type="compositionally biased region" description="Polar residues" evidence="5">
    <location>
        <begin position="101"/>
        <end position="120"/>
    </location>
</feature>
<feature type="repeat" description="ANK" evidence="3">
    <location>
        <begin position="666"/>
        <end position="698"/>
    </location>
</feature>
<dbReference type="Gene3D" id="1.25.40.20">
    <property type="entry name" value="Ankyrin repeat-containing domain"/>
    <property type="match status" value="2"/>
</dbReference>
<organism evidence="7 8">
    <name type="scientific">Geodia barretti</name>
    <name type="common">Barrett's horny sponge</name>
    <dbReference type="NCBI Taxonomy" id="519541"/>
    <lineage>
        <taxon>Eukaryota</taxon>
        <taxon>Metazoa</taxon>
        <taxon>Porifera</taxon>
        <taxon>Demospongiae</taxon>
        <taxon>Heteroscleromorpha</taxon>
        <taxon>Tetractinellida</taxon>
        <taxon>Astrophorina</taxon>
        <taxon>Geodiidae</taxon>
        <taxon>Geodia</taxon>
    </lineage>
</organism>
<keyword evidence="1" id="KW-0677">Repeat</keyword>
<comment type="caution">
    <text evidence="7">The sequence shown here is derived from an EMBL/GenBank/DDBJ whole genome shotgun (WGS) entry which is preliminary data.</text>
</comment>
<feature type="compositionally biased region" description="Low complexity" evidence="5">
    <location>
        <begin position="303"/>
        <end position="315"/>
    </location>
</feature>
<feature type="repeat" description="ANK" evidence="3">
    <location>
        <begin position="600"/>
        <end position="632"/>
    </location>
</feature>
<evidence type="ECO:0000256" key="5">
    <source>
        <dbReference type="SAM" id="MobiDB-lite"/>
    </source>
</evidence>
<proteinExistence type="predicted"/>
<feature type="compositionally biased region" description="Polar residues" evidence="5">
    <location>
        <begin position="339"/>
        <end position="365"/>
    </location>
</feature>
<feature type="region of interest" description="Disordered" evidence="5">
    <location>
        <begin position="221"/>
        <end position="367"/>
    </location>
</feature>
<gene>
    <name evidence="7" type="ORF">GBAR_LOCUS18444</name>
</gene>
<feature type="domain" description="Death" evidence="6">
    <location>
        <begin position="145"/>
        <end position="200"/>
    </location>
</feature>
<keyword evidence="2 3" id="KW-0040">ANK repeat</keyword>
<dbReference type="SUPFAM" id="SSF48403">
    <property type="entry name" value="Ankyrin repeat"/>
    <property type="match status" value="1"/>
</dbReference>